<organism evidence="4 5">
    <name type="scientific">Sphingomonas canadensis</name>
    <dbReference type="NCBI Taxonomy" id="1219257"/>
    <lineage>
        <taxon>Bacteria</taxon>
        <taxon>Pseudomonadati</taxon>
        <taxon>Pseudomonadota</taxon>
        <taxon>Alphaproteobacteria</taxon>
        <taxon>Sphingomonadales</taxon>
        <taxon>Sphingomonadaceae</taxon>
        <taxon>Sphingomonas</taxon>
    </lineage>
</organism>
<evidence type="ECO:0000313" key="5">
    <source>
        <dbReference type="Proteomes" id="UP001596977"/>
    </source>
</evidence>
<comment type="caution">
    <text evidence="4">The sequence shown here is derived from an EMBL/GenBank/DDBJ whole genome shotgun (WGS) entry which is preliminary data.</text>
</comment>
<dbReference type="EMBL" id="JBHTJG010000002">
    <property type="protein sequence ID" value="MFD0946013.1"/>
    <property type="molecule type" value="Genomic_DNA"/>
</dbReference>
<feature type="transmembrane region" description="Helical" evidence="1">
    <location>
        <begin position="266"/>
        <end position="285"/>
    </location>
</feature>
<proteinExistence type="predicted"/>
<feature type="transmembrane region" description="Helical" evidence="1">
    <location>
        <begin position="61"/>
        <end position="81"/>
    </location>
</feature>
<dbReference type="PANTHER" id="PTHR39084:SF1">
    <property type="entry name" value="DUF4010 DOMAIN-CONTAINING PROTEIN"/>
    <property type="match status" value="1"/>
</dbReference>
<feature type="transmembrane region" description="Helical" evidence="1">
    <location>
        <begin position="88"/>
        <end position="105"/>
    </location>
</feature>
<protein>
    <submittedName>
        <fullName evidence="4">MgtC/SapB family protein</fullName>
    </submittedName>
</protein>
<feature type="domain" description="MgtC/SapB/SrpB/YhiD N-terminal" evidence="2">
    <location>
        <begin position="12"/>
        <end position="132"/>
    </location>
</feature>
<name>A0ABW3H3N5_9SPHN</name>
<feature type="transmembrane region" description="Helical" evidence="1">
    <location>
        <begin position="235"/>
        <end position="259"/>
    </location>
</feature>
<feature type="transmembrane region" description="Helical" evidence="1">
    <location>
        <begin position="176"/>
        <end position="194"/>
    </location>
</feature>
<sequence length="419" mass="42830">MLAWIDEPMRALAAALAVGLLVGLERGWHQRGEPDGGRVAGFRTFGLIGLGGGIAAMLPDLVAAMIAAGTGAALVAGYAAALRRDESLSATTTVVGLITFGLGYLSARGMAVQALAAAAVVIAVLAARTRLHGLLKGLSEKEIESAVRFALVALVVLPLLPDTDFGPYDAWNPHRIWLVVVIVLGLSFAGYVAARRFGPERGLLVTALTGALVSSTAVTATYARRLREKSGAEHALVAGIALASTVMLVRVQVLTFMLAPYASLSLALTMMPALVVALALAALALRRKGEGGETGEVKLGNPLDFGPALLLAGLVAVLAVVGRWALERWGSHGVAALLGITGMVDVDAAVLTLAGFPPGTIDGWTAGVVLSIPILVNTAIKGLMALTIAGGRQGVRASAPLFAAVLASLAGMLAVWLLA</sequence>
<evidence type="ECO:0000256" key="1">
    <source>
        <dbReference type="SAM" id="Phobius"/>
    </source>
</evidence>
<feature type="transmembrane region" description="Helical" evidence="1">
    <location>
        <begin position="143"/>
        <end position="161"/>
    </location>
</feature>
<feature type="transmembrane region" description="Helical" evidence="1">
    <location>
        <begin position="305"/>
        <end position="326"/>
    </location>
</feature>
<keyword evidence="1" id="KW-1133">Transmembrane helix</keyword>
<keyword evidence="1" id="KW-0812">Transmembrane</keyword>
<evidence type="ECO:0000259" key="2">
    <source>
        <dbReference type="Pfam" id="PF02308"/>
    </source>
</evidence>
<dbReference type="InterPro" id="IPR025105">
    <property type="entry name" value="DUF4010"/>
</dbReference>
<dbReference type="RefSeq" id="WP_264943194.1">
    <property type="nucleotide sequence ID" value="NZ_JAPDRA010000002.1"/>
</dbReference>
<feature type="domain" description="DUF4010" evidence="3">
    <location>
        <begin position="181"/>
        <end position="388"/>
    </location>
</feature>
<feature type="transmembrane region" description="Helical" evidence="1">
    <location>
        <begin position="333"/>
        <end position="356"/>
    </location>
</feature>
<reference evidence="5" key="1">
    <citation type="journal article" date="2019" name="Int. J. Syst. Evol. Microbiol.">
        <title>The Global Catalogue of Microorganisms (GCM) 10K type strain sequencing project: providing services to taxonomists for standard genome sequencing and annotation.</title>
        <authorList>
            <consortium name="The Broad Institute Genomics Platform"/>
            <consortium name="The Broad Institute Genome Sequencing Center for Infectious Disease"/>
            <person name="Wu L."/>
            <person name="Ma J."/>
        </authorList>
    </citation>
    <scope>NUCLEOTIDE SEQUENCE [LARGE SCALE GENOMIC DNA]</scope>
    <source>
        <strain evidence="5">CCUG 62982</strain>
    </source>
</reference>
<feature type="transmembrane region" description="Helical" evidence="1">
    <location>
        <begin position="111"/>
        <end position="131"/>
    </location>
</feature>
<feature type="transmembrane region" description="Helical" evidence="1">
    <location>
        <begin position="368"/>
        <end position="389"/>
    </location>
</feature>
<keyword evidence="1" id="KW-0472">Membrane</keyword>
<dbReference type="Proteomes" id="UP001596977">
    <property type="component" value="Unassembled WGS sequence"/>
</dbReference>
<keyword evidence="5" id="KW-1185">Reference proteome</keyword>
<accession>A0ABW3H3N5</accession>
<evidence type="ECO:0000259" key="3">
    <source>
        <dbReference type="Pfam" id="PF13194"/>
    </source>
</evidence>
<feature type="transmembrane region" description="Helical" evidence="1">
    <location>
        <begin position="203"/>
        <end position="223"/>
    </location>
</feature>
<dbReference type="InterPro" id="IPR049177">
    <property type="entry name" value="MgtC_SapB_SrpB_YhiD_N"/>
</dbReference>
<dbReference type="Pfam" id="PF13194">
    <property type="entry name" value="DUF4010"/>
    <property type="match status" value="1"/>
</dbReference>
<gene>
    <name evidence="4" type="ORF">ACFQ1E_06665</name>
</gene>
<feature type="transmembrane region" description="Helical" evidence="1">
    <location>
        <begin position="401"/>
        <end position="418"/>
    </location>
</feature>
<dbReference type="Pfam" id="PF02308">
    <property type="entry name" value="MgtC"/>
    <property type="match status" value="1"/>
</dbReference>
<evidence type="ECO:0000313" key="4">
    <source>
        <dbReference type="EMBL" id="MFD0946013.1"/>
    </source>
</evidence>
<dbReference type="PANTHER" id="PTHR39084">
    <property type="entry name" value="MEMBRANE PROTEIN-RELATED"/>
    <property type="match status" value="1"/>
</dbReference>